<dbReference type="InterPro" id="IPR017978">
    <property type="entry name" value="GPCR_3_C"/>
</dbReference>
<keyword evidence="11" id="KW-0732">Signal</keyword>
<evidence type="ECO:0000256" key="4">
    <source>
        <dbReference type="ARBA" id="ARBA00023040"/>
    </source>
</evidence>
<evidence type="ECO:0000256" key="10">
    <source>
        <dbReference type="SAM" id="Phobius"/>
    </source>
</evidence>
<reference evidence="13 14" key="1">
    <citation type="submission" date="2022-05" db="EMBL/GenBank/DDBJ databases">
        <authorList>
            <consortium name="Genoscope - CEA"/>
            <person name="William W."/>
        </authorList>
    </citation>
    <scope>NUCLEOTIDE SEQUENCE [LARGE SCALE GENOMIC DNA]</scope>
</reference>
<evidence type="ECO:0000256" key="7">
    <source>
        <dbReference type="ARBA" id="ARBA00023180"/>
    </source>
</evidence>
<feature type="transmembrane region" description="Helical" evidence="10">
    <location>
        <begin position="526"/>
        <end position="551"/>
    </location>
</feature>
<evidence type="ECO:0000256" key="1">
    <source>
        <dbReference type="ARBA" id="ARBA00004141"/>
    </source>
</evidence>
<gene>
    <name evidence="13" type="ORF">PMEA_00000227</name>
</gene>
<feature type="transmembrane region" description="Helical" evidence="10">
    <location>
        <begin position="571"/>
        <end position="590"/>
    </location>
</feature>
<dbReference type="PRINTS" id="PR01176">
    <property type="entry name" value="GABABRECEPTR"/>
</dbReference>
<dbReference type="CDD" id="cd15047">
    <property type="entry name" value="7tmC_GABA-B-like"/>
    <property type="match status" value="1"/>
</dbReference>
<dbReference type="GO" id="GO:0007214">
    <property type="term" value="P:gamma-aminobutyric acid signaling pathway"/>
    <property type="evidence" value="ECO:0007669"/>
    <property type="project" value="TreeGrafter"/>
</dbReference>
<feature type="transmembrane region" description="Helical" evidence="10">
    <location>
        <begin position="710"/>
        <end position="730"/>
    </location>
</feature>
<evidence type="ECO:0000313" key="13">
    <source>
        <dbReference type="EMBL" id="CAH3031527.1"/>
    </source>
</evidence>
<dbReference type="Gene3D" id="3.40.50.2300">
    <property type="match status" value="2"/>
</dbReference>
<sequence length="851" mass="96134">MNNKAVISILLLIVVIELVWCNGANKTESCNGTNVTNNTTYCNSTEKKKLFIAVIDKRNDGTIESGIHLAIEVAKNSSEFKDFLDKYKIITNMYYTNGNEANAIVSAVDALRYPSGKDGHALILLGPQTPPEASSVLKVARFYRKPMVTYLTTTPNYQELMDPYGFTFAPSAFTFNRAVKSVIKFFKWKRAAVVYDFLDEAGLYVKVVSNLIENADFKIIGFEAINTDEISPELDVNKDIQVKLKKLKDLDAKIFFGAFNGRGASLVFCNLYKMGMYGPEFVWILHPDANTVDVWNFYAATERFKNKTGTCTKEEYEKVADRTIILDKKILYRTDDNTITASGLSLRQAFVMKGFENKKEPEKIEFATAFDTMWSIMLALKEANAEEFPLEYNVEYFLGNDTISKTIVSKLENVSFEGLTGPISFDPDEHYRQGIVGVKQYRTSDKGLVQIGRHDTKKDKFELFNNTNVWKDGFTPYDSSQKRLEPQAVAIELYIVFSIAASIGILLGIMFLVFNRYYRKYRQVFIRLSAPLFNDVMVVGCIMCLSTVYLFGIRNYGDPKTIMPPICKARAWILNVGFSLAFGAMFIKTWRIYKICTNKRLKVRLGPLSDWWMLAMVGGIVLIDVGIMVAWEIEDPLEWAQQNFTERKDEEKPFIIIIPTLNTCTAKNLTVWLALIYVYKGVLLLYGLFLAYETRNVVYAHLNDSRVIGICVYNVVVLSTIGAFLALILNNHQYEQLYAALSVCIIFPATVTISLIFIPKLIHRMKMSSLEDEAGESTTNTRTFNRPSIDITSTCGYATEMGRERYVDASSANGSVNTLCVYQNGDAGLSPAPSPKPPTKFQEISPKTLED</sequence>
<evidence type="ECO:0000256" key="3">
    <source>
        <dbReference type="ARBA" id="ARBA00022989"/>
    </source>
</evidence>
<evidence type="ECO:0000256" key="9">
    <source>
        <dbReference type="SAM" id="MobiDB-lite"/>
    </source>
</evidence>
<feature type="transmembrane region" description="Helical" evidence="10">
    <location>
        <begin position="493"/>
        <end position="514"/>
    </location>
</feature>
<feature type="transmembrane region" description="Helical" evidence="10">
    <location>
        <begin position="669"/>
        <end position="689"/>
    </location>
</feature>
<feature type="transmembrane region" description="Helical" evidence="10">
    <location>
        <begin position="736"/>
        <end position="758"/>
    </location>
</feature>
<keyword evidence="7" id="KW-0325">Glycoprotein</keyword>
<keyword evidence="4" id="KW-0297">G-protein coupled receptor</keyword>
<name>A0AAU9VJH2_9CNID</name>
<dbReference type="SUPFAM" id="SSF53822">
    <property type="entry name" value="Periplasmic binding protein-like I"/>
    <property type="match status" value="1"/>
</dbReference>
<dbReference type="Proteomes" id="UP001159428">
    <property type="component" value="Unassembled WGS sequence"/>
</dbReference>
<comment type="subcellular location">
    <subcellularLocation>
        <location evidence="1">Membrane</location>
        <topology evidence="1">Multi-pass membrane protein</topology>
    </subcellularLocation>
</comment>
<dbReference type="InterPro" id="IPR001828">
    <property type="entry name" value="ANF_lig-bd_rcpt"/>
</dbReference>
<feature type="domain" description="G-protein coupled receptors family 3 profile" evidence="12">
    <location>
        <begin position="566"/>
        <end position="761"/>
    </location>
</feature>
<keyword evidence="6" id="KW-0675">Receptor</keyword>
<evidence type="ECO:0000256" key="5">
    <source>
        <dbReference type="ARBA" id="ARBA00023136"/>
    </source>
</evidence>
<comment type="caution">
    <text evidence="13">The sequence shown here is derived from an EMBL/GenBank/DDBJ whole genome shotgun (WGS) entry which is preliminary data.</text>
</comment>
<feature type="chain" id="PRO_5043964686" description="G-protein coupled receptors family 3 profile domain-containing protein" evidence="11">
    <location>
        <begin position="22"/>
        <end position="851"/>
    </location>
</feature>
<keyword evidence="5 10" id="KW-0472">Membrane</keyword>
<dbReference type="InterPro" id="IPR002455">
    <property type="entry name" value="GPCR3_GABA-B"/>
</dbReference>
<feature type="region of interest" description="Disordered" evidence="9">
    <location>
        <begin position="827"/>
        <end position="851"/>
    </location>
</feature>
<evidence type="ECO:0000256" key="2">
    <source>
        <dbReference type="ARBA" id="ARBA00022692"/>
    </source>
</evidence>
<proteinExistence type="predicted"/>
<dbReference type="InterPro" id="IPR000337">
    <property type="entry name" value="GPCR_3"/>
</dbReference>
<keyword evidence="8" id="KW-0807">Transducer</keyword>
<dbReference type="PROSITE" id="PS50259">
    <property type="entry name" value="G_PROTEIN_RECEP_F3_4"/>
    <property type="match status" value="1"/>
</dbReference>
<keyword evidence="3 10" id="KW-1133">Transmembrane helix</keyword>
<keyword evidence="14" id="KW-1185">Reference proteome</keyword>
<dbReference type="PANTHER" id="PTHR10519:SF74">
    <property type="entry name" value="GAMMA-AMINOBUTYRIC ACID TYPE B RECEPTOR SUBUNIT 2"/>
    <property type="match status" value="1"/>
</dbReference>
<feature type="signal peptide" evidence="11">
    <location>
        <begin position="1"/>
        <end position="21"/>
    </location>
</feature>
<dbReference type="GO" id="GO:0004965">
    <property type="term" value="F:G protein-coupled GABA receptor activity"/>
    <property type="evidence" value="ECO:0007669"/>
    <property type="project" value="InterPro"/>
</dbReference>
<evidence type="ECO:0000256" key="6">
    <source>
        <dbReference type="ARBA" id="ARBA00023170"/>
    </source>
</evidence>
<evidence type="ECO:0000256" key="11">
    <source>
        <dbReference type="SAM" id="SignalP"/>
    </source>
</evidence>
<dbReference type="EMBL" id="CALNXJ010000001">
    <property type="protein sequence ID" value="CAH3031527.1"/>
    <property type="molecule type" value="Genomic_DNA"/>
</dbReference>
<evidence type="ECO:0000256" key="8">
    <source>
        <dbReference type="ARBA" id="ARBA00023224"/>
    </source>
</evidence>
<protein>
    <recommendedName>
        <fullName evidence="12">G-protein coupled receptors family 3 profile domain-containing protein</fullName>
    </recommendedName>
</protein>
<accession>A0AAU9VJH2</accession>
<dbReference type="PANTHER" id="PTHR10519">
    <property type="entry name" value="GABA-B RECEPTOR"/>
    <property type="match status" value="1"/>
</dbReference>
<dbReference type="GO" id="GO:0038039">
    <property type="term" value="C:G protein-coupled receptor heterodimeric complex"/>
    <property type="evidence" value="ECO:0007669"/>
    <property type="project" value="TreeGrafter"/>
</dbReference>
<evidence type="ECO:0000259" key="12">
    <source>
        <dbReference type="PROSITE" id="PS50259"/>
    </source>
</evidence>
<evidence type="ECO:0000313" key="14">
    <source>
        <dbReference type="Proteomes" id="UP001159428"/>
    </source>
</evidence>
<feature type="transmembrane region" description="Helical" evidence="10">
    <location>
        <begin position="611"/>
        <end position="631"/>
    </location>
</feature>
<dbReference type="AlphaFoldDB" id="A0AAU9VJH2"/>
<organism evidence="13 14">
    <name type="scientific">Pocillopora meandrina</name>
    <dbReference type="NCBI Taxonomy" id="46732"/>
    <lineage>
        <taxon>Eukaryota</taxon>
        <taxon>Metazoa</taxon>
        <taxon>Cnidaria</taxon>
        <taxon>Anthozoa</taxon>
        <taxon>Hexacorallia</taxon>
        <taxon>Scleractinia</taxon>
        <taxon>Astrocoeniina</taxon>
        <taxon>Pocilloporidae</taxon>
        <taxon>Pocillopora</taxon>
    </lineage>
</organism>
<dbReference type="Pfam" id="PF01094">
    <property type="entry name" value="ANF_receptor"/>
    <property type="match status" value="1"/>
</dbReference>
<dbReference type="PRINTS" id="PR00248">
    <property type="entry name" value="GPCRMGR"/>
</dbReference>
<keyword evidence="2 10" id="KW-0812">Transmembrane</keyword>
<dbReference type="Pfam" id="PF00003">
    <property type="entry name" value="7tm_3"/>
    <property type="match status" value="1"/>
</dbReference>
<dbReference type="PRINTS" id="PR01177">
    <property type="entry name" value="GABAB1RECPTR"/>
</dbReference>
<dbReference type="InterPro" id="IPR028082">
    <property type="entry name" value="Peripla_BP_I"/>
</dbReference>